<feature type="binding site" evidence="4">
    <location>
        <position position="86"/>
    </location>
    <ligand>
        <name>pyridoxal 5'-phosphate</name>
        <dbReference type="ChEBI" id="CHEBI:597326"/>
    </ligand>
</feature>
<keyword evidence="2 4" id="KW-0378">Hydrolase</keyword>
<accession>A0A521B5P6</accession>
<dbReference type="GO" id="GO:0019441">
    <property type="term" value="P:L-tryptophan catabolic process to kynurenine"/>
    <property type="evidence" value="ECO:0007669"/>
    <property type="project" value="TreeGrafter"/>
</dbReference>
<dbReference type="PIRSF" id="PIRSF038800">
    <property type="entry name" value="KYNU"/>
    <property type="match status" value="1"/>
</dbReference>
<evidence type="ECO:0000256" key="1">
    <source>
        <dbReference type="ARBA" id="ARBA00022642"/>
    </source>
</evidence>
<evidence type="ECO:0000313" key="8">
    <source>
        <dbReference type="Proteomes" id="UP000316030"/>
    </source>
</evidence>
<dbReference type="HAMAP" id="MF_01970">
    <property type="entry name" value="Kynureninase"/>
    <property type="match status" value="1"/>
</dbReference>
<dbReference type="GO" id="GO:0005737">
    <property type="term" value="C:cytoplasm"/>
    <property type="evidence" value="ECO:0007669"/>
    <property type="project" value="UniProtKB-UniRule"/>
</dbReference>
<keyword evidence="1 4" id="KW-0662">Pyridine nucleotide biosynthesis</keyword>
<dbReference type="GO" id="GO:0030429">
    <property type="term" value="F:kynureninase activity"/>
    <property type="evidence" value="ECO:0007669"/>
    <property type="project" value="UniProtKB-UniRule"/>
</dbReference>
<dbReference type="AlphaFoldDB" id="A0A521B5P6"/>
<dbReference type="SUPFAM" id="SSF53383">
    <property type="entry name" value="PLP-dependent transferases"/>
    <property type="match status" value="1"/>
</dbReference>
<gene>
    <name evidence="4" type="primary">kynU</name>
    <name evidence="7" type="ORF">SAMN06265173_102153</name>
</gene>
<reference evidence="7 8" key="1">
    <citation type="submission" date="2017-05" db="EMBL/GenBank/DDBJ databases">
        <authorList>
            <person name="Varghese N."/>
            <person name="Submissions S."/>
        </authorList>
    </citation>
    <scope>NUCLEOTIDE SEQUENCE [LARGE SCALE GENOMIC DNA]</scope>
    <source>
        <strain evidence="7 8">DSM 29506</strain>
    </source>
</reference>
<evidence type="ECO:0000256" key="3">
    <source>
        <dbReference type="ARBA" id="ARBA00022898"/>
    </source>
</evidence>
<organism evidence="7 8">
    <name type="scientific">Thalassovita litoralis</name>
    <dbReference type="NCBI Taxonomy" id="1010611"/>
    <lineage>
        <taxon>Bacteria</taxon>
        <taxon>Pseudomonadati</taxon>
        <taxon>Pseudomonadota</taxon>
        <taxon>Alphaproteobacteria</taxon>
        <taxon>Rhodobacterales</taxon>
        <taxon>Roseobacteraceae</taxon>
        <taxon>Thalassovita</taxon>
    </lineage>
</organism>
<dbReference type="FunFam" id="3.40.640.10:FF:000107">
    <property type="entry name" value="Kynureninase"/>
    <property type="match status" value="1"/>
</dbReference>
<dbReference type="InterPro" id="IPR010111">
    <property type="entry name" value="Kynureninase"/>
</dbReference>
<sequence>MTDFAATKTRFHLPDGVIYLDGNSLGPLPKDAPARMDRVMRDEWGELLITGWNKAGWMAQPARVGDRIARLIGAEPGSVVMGDTLSIKVYQALASALDLAVTDRKVILSDSGNFPSDLYMAEGLIRSLDRGYELRVVTPEDIEANITDDIAVTLITEVDYRTGRLHDMNRLTAKAHAHGVVTVWDLAHTAGATQVELAACQADFAVGCTYKYLNGGPGAPAFIYVAPRHADRVRPALSGWLGHDAPFAFEQSYRPGAGIERMRVGTPPVLALAALESALDVWDETDMATIRARSQQLTALFIEQVERRCPMLELATPRDPRERGSQVSFRFENGYAAMQALIARGVIGDFRAPDIMRFGFTPLYIDDQDVIRAAEILQDVMDNKLWDHPDYMTRQAVT</sequence>
<dbReference type="Pfam" id="PF22580">
    <property type="entry name" value="KYNU_C"/>
    <property type="match status" value="1"/>
</dbReference>
<dbReference type="PANTHER" id="PTHR14084">
    <property type="entry name" value="KYNURENINASE"/>
    <property type="match status" value="1"/>
</dbReference>
<name>A0A521B5P6_9RHOB</name>
<evidence type="ECO:0000256" key="5">
    <source>
        <dbReference type="NCBIfam" id="TIGR01814"/>
    </source>
</evidence>
<dbReference type="Proteomes" id="UP000316030">
    <property type="component" value="Unassembled WGS sequence"/>
</dbReference>
<feature type="binding site" evidence="4">
    <location>
        <position position="85"/>
    </location>
    <ligand>
        <name>pyridoxal 5'-phosphate</name>
        <dbReference type="ChEBI" id="CHEBI:597326"/>
    </ligand>
</feature>
<dbReference type="InterPro" id="IPR015424">
    <property type="entry name" value="PyrdxlP-dep_Trfase"/>
</dbReference>
<comment type="pathway">
    <text evidence="4 6">Cofactor biosynthesis; NAD(+) biosynthesis; quinolinate from L-kynurenine: step 2/3.</text>
</comment>
<comment type="subunit">
    <text evidence="4 6">Homodimer.</text>
</comment>
<feature type="binding site" evidence="4">
    <location>
        <position position="240"/>
    </location>
    <ligand>
        <name>pyridoxal 5'-phosphate</name>
        <dbReference type="ChEBI" id="CHEBI:597326"/>
    </ligand>
</feature>
<keyword evidence="8" id="KW-1185">Reference proteome</keyword>
<dbReference type="PANTHER" id="PTHR14084:SF0">
    <property type="entry name" value="KYNURENINASE"/>
    <property type="match status" value="1"/>
</dbReference>
<feature type="binding site" evidence="4">
    <location>
        <position position="210"/>
    </location>
    <ligand>
        <name>pyridoxal 5'-phosphate</name>
        <dbReference type="ChEBI" id="CHEBI:597326"/>
    </ligand>
</feature>
<dbReference type="InterPro" id="IPR015421">
    <property type="entry name" value="PyrdxlP-dep_Trfase_major"/>
</dbReference>
<comment type="catalytic activity">
    <reaction evidence="4 6">
        <text>L-kynurenine + H2O = anthranilate + L-alanine + H(+)</text>
        <dbReference type="Rhea" id="RHEA:16813"/>
        <dbReference type="ChEBI" id="CHEBI:15377"/>
        <dbReference type="ChEBI" id="CHEBI:15378"/>
        <dbReference type="ChEBI" id="CHEBI:16567"/>
        <dbReference type="ChEBI" id="CHEBI:57959"/>
        <dbReference type="ChEBI" id="CHEBI:57972"/>
        <dbReference type="EC" id="3.7.1.3"/>
    </reaction>
</comment>
<dbReference type="OrthoDB" id="9812626at2"/>
<evidence type="ECO:0000256" key="6">
    <source>
        <dbReference type="PIRNR" id="PIRNR038800"/>
    </source>
</evidence>
<feature type="binding site" evidence="4">
    <location>
        <position position="188"/>
    </location>
    <ligand>
        <name>pyridoxal 5'-phosphate</name>
        <dbReference type="ChEBI" id="CHEBI:597326"/>
    </ligand>
</feature>
<dbReference type="InterPro" id="IPR015422">
    <property type="entry name" value="PyrdxlP-dep_Trfase_small"/>
</dbReference>
<dbReference type="Gene3D" id="3.90.1150.10">
    <property type="entry name" value="Aspartate Aminotransferase, domain 1"/>
    <property type="match status" value="1"/>
</dbReference>
<evidence type="ECO:0000313" key="7">
    <source>
        <dbReference type="EMBL" id="SMO42409.1"/>
    </source>
</evidence>
<dbReference type="UniPathway" id="UPA00253">
    <property type="reaction ID" value="UER00329"/>
</dbReference>
<dbReference type="EMBL" id="FXTO01000002">
    <property type="protein sequence ID" value="SMO42409.1"/>
    <property type="molecule type" value="Genomic_DNA"/>
</dbReference>
<protein>
    <recommendedName>
        <fullName evidence="4 5">Kynureninase</fullName>
        <ecNumber evidence="4 5">3.7.1.3</ecNumber>
    </recommendedName>
    <alternativeName>
        <fullName evidence="4">L-kynurenine hydrolase</fullName>
    </alternativeName>
</protein>
<feature type="modified residue" description="N6-(pyridoxal phosphate)lysine" evidence="4">
    <location>
        <position position="211"/>
    </location>
</feature>
<dbReference type="GO" id="GO:0019805">
    <property type="term" value="P:quinolinate biosynthetic process"/>
    <property type="evidence" value="ECO:0007669"/>
    <property type="project" value="UniProtKB-UniRule"/>
</dbReference>
<comment type="catalytic activity">
    <reaction evidence="6">
        <text>3-hydroxy-L-kynurenine + H2O = 3-hydroxyanthranilate + L-alanine + H(+)</text>
        <dbReference type="Rhea" id="RHEA:25143"/>
        <dbReference type="ChEBI" id="CHEBI:15377"/>
        <dbReference type="ChEBI" id="CHEBI:15378"/>
        <dbReference type="ChEBI" id="CHEBI:36559"/>
        <dbReference type="ChEBI" id="CHEBI:57972"/>
        <dbReference type="ChEBI" id="CHEBI:58125"/>
        <dbReference type="EC" id="3.7.1.3"/>
    </reaction>
</comment>
<feature type="binding site" evidence="4">
    <location>
        <position position="156"/>
    </location>
    <ligand>
        <name>pyridoxal 5'-phosphate</name>
        <dbReference type="ChEBI" id="CHEBI:597326"/>
    </ligand>
</feature>
<dbReference type="GO" id="GO:0097053">
    <property type="term" value="P:L-kynurenine catabolic process"/>
    <property type="evidence" value="ECO:0007669"/>
    <property type="project" value="UniProtKB-UniRule"/>
</dbReference>
<dbReference type="Gene3D" id="3.40.640.10">
    <property type="entry name" value="Type I PLP-dependent aspartate aminotransferase-like (Major domain)"/>
    <property type="match status" value="1"/>
</dbReference>
<evidence type="ECO:0000256" key="4">
    <source>
        <dbReference type="HAMAP-Rule" id="MF_01970"/>
    </source>
</evidence>
<dbReference type="GO" id="GO:0043420">
    <property type="term" value="P:anthranilate metabolic process"/>
    <property type="evidence" value="ECO:0007669"/>
    <property type="project" value="TreeGrafter"/>
</dbReference>
<comment type="similarity">
    <text evidence="4 6">Belongs to the kynureninase family.</text>
</comment>
<dbReference type="EC" id="3.7.1.3" evidence="4 5"/>
<comment type="pathway">
    <text evidence="4 6">Amino-acid degradation; L-kynurenine degradation; L-alanine and anthranilate from L-kynurenine: step 1/1.</text>
</comment>
<dbReference type="RefSeq" id="WP_142491915.1">
    <property type="nucleotide sequence ID" value="NZ_FXTO01000002.1"/>
</dbReference>
<dbReference type="GO" id="GO:0030170">
    <property type="term" value="F:pyridoxal phosphate binding"/>
    <property type="evidence" value="ECO:0007669"/>
    <property type="project" value="UniProtKB-UniRule"/>
</dbReference>
<comment type="cofactor">
    <cofactor evidence="4 6">
        <name>pyridoxal 5'-phosphate</name>
        <dbReference type="ChEBI" id="CHEBI:597326"/>
    </cofactor>
</comment>
<comment type="function">
    <text evidence="4 6">Catalyzes the cleavage of L-kynurenine (L-Kyn) and L-3-hydroxykynurenine (L-3OHKyn) into anthranilic acid (AA) and 3-hydroxyanthranilic acid (3-OHAA), respectively.</text>
</comment>
<evidence type="ECO:0000256" key="2">
    <source>
        <dbReference type="ARBA" id="ARBA00022801"/>
    </source>
</evidence>
<dbReference type="GO" id="GO:0009435">
    <property type="term" value="P:NAD+ biosynthetic process"/>
    <property type="evidence" value="ECO:0007669"/>
    <property type="project" value="UniProtKB-UniRule"/>
</dbReference>
<proteinExistence type="inferred from homology"/>
<feature type="binding site" evidence="4">
    <location>
        <position position="185"/>
    </location>
    <ligand>
        <name>pyridoxal 5'-phosphate</name>
        <dbReference type="ChEBI" id="CHEBI:597326"/>
    </ligand>
</feature>
<feature type="binding site" evidence="4">
    <location>
        <position position="266"/>
    </location>
    <ligand>
        <name>pyridoxal 5'-phosphate</name>
        <dbReference type="ChEBI" id="CHEBI:597326"/>
    </ligand>
</feature>
<feature type="binding site" evidence="4">
    <location>
        <begin position="114"/>
        <end position="117"/>
    </location>
    <ligand>
        <name>pyridoxal 5'-phosphate</name>
        <dbReference type="ChEBI" id="CHEBI:597326"/>
    </ligand>
</feature>
<keyword evidence="3 4" id="KW-0663">Pyridoxal phosphate</keyword>
<dbReference type="UniPathway" id="UPA00334">
    <property type="reaction ID" value="UER00455"/>
</dbReference>
<dbReference type="NCBIfam" id="TIGR01814">
    <property type="entry name" value="kynureninase"/>
    <property type="match status" value="1"/>
</dbReference>